<dbReference type="Proteomes" id="UP001732700">
    <property type="component" value="Chromosome 3C"/>
</dbReference>
<dbReference type="EnsemblPlants" id="AVESA.00010b.r2.3CG0454270.1">
    <property type="protein sequence ID" value="AVESA.00010b.r2.3CG0454270.1.CDS.1"/>
    <property type="gene ID" value="AVESA.00010b.r2.3CG0454270"/>
</dbReference>
<evidence type="ECO:0000313" key="2">
    <source>
        <dbReference type="Proteomes" id="UP001732700"/>
    </source>
</evidence>
<accession>A0ACD5VM58</accession>
<reference evidence="1" key="1">
    <citation type="submission" date="2021-05" db="EMBL/GenBank/DDBJ databases">
        <authorList>
            <person name="Scholz U."/>
            <person name="Mascher M."/>
            <person name="Fiebig A."/>
        </authorList>
    </citation>
    <scope>NUCLEOTIDE SEQUENCE [LARGE SCALE GENOMIC DNA]</scope>
</reference>
<organism evidence="1 2">
    <name type="scientific">Avena sativa</name>
    <name type="common">Oat</name>
    <dbReference type="NCBI Taxonomy" id="4498"/>
    <lineage>
        <taxon>Eukaryota</taxon>
        <taxon>Viridiplantae</taxon>
        <taxon>Streptophyta</taxon>
        <taxon>Embryophyta</taxon>
        <taxon>Tracheophyta</taxon>
        <taxon>Spermatophyta</taxon>
        <taxon>Magnoliopsida</taxon>
        <taxon>Liliopsida</taxon>
        <taxon>Poales</taxon>
        <taxon>Poaceae</taxon>
        <taxon>BOP clade</taxon>
        <taxon>Pooideae</taxon>
        <taxon>Poodae</taxon>
        <taxon>Poeae</taxon>
        <taxon>Poeae Chloroplast Group 1 (Aveneae type)</taxon>
        <taxon>Aveninae</taxon>
        <taxon>Avena</taxon>
    </lineage>
</organism>
<protein>
    <submittedName>
        <fullName evidence="1">Uncharacterized protein</fullName>
    </submittedName>
</protein>
<sequence>MSPGWWFSAALVVWLAPMLAAVAAAAEEQGDAGCSATRRCGNITISPPFWLRDRTTSSCGLLDLEVSCSNSTPVLRTSTPSGFAILDIRYEERVLHVVDVYDSNSTSEKTCHVPGWNTSDKLGVPFSIGTGNLGLILYNCTAAGAAAASRDGELVRMRCGDGSDDDDHAFVRRGCCGGLQGYRRAGARLVVDGRGERERVRAAHPWRLPPDVGSLCGR</sequence>
<evidence type="ECO:0000313" key="1">
    <source>
        <dbReference type="EnsemblPlants" id="AVESA.00010b.r2.3CG0454270.1.CDS.1"/>
    </source>
</evidence>
<name>A0ACD5VM58_AVESA</name>
<proteinExistence type="predicted"/>
<keyword evidence="2" id="KW-1185">Reference proteome</keyword>
<reference evidence="1" key="2">
    <citation type="submission" date="2025-09" db="UniProtKB">
        <authorList>
            <consortium name="EnsemblPlants"/>
        </authorList>
    </citation>
    <scope>IDENTIFICATION</scope>
</reference>